<dbReference type="SUPFAM" id="SSF52490">
    <property type="entry name" value="Tubulin nucleotide-binding domain-like"/>
    <property type="match status" value="1"/>
</dbReference>
<dbReference type="SUPFAM" id="SSF55307">
    <property type="entry name" value="Tubulin C-terminal domain-like"/>
    <property type="match status" value="1"/>
</dbReference>
<gene>
    <name evidence="3" type="ORF">BC6307_08220</name>
</gene>
<evidence type="ECO:0000256" key="2">
    <source>
        <dbReference type="ARBA" id="ARBA00023134"/>
    </source>
</evidence>
<keyword evidence="3" id="KW-0132">Cell division</keyword>
<evidence type="ECO:0000256" key="1">
    <source>
        <dbReference type="ARBA" id="ARBA00022741"/>
    </source>
</evidence>
<dbReference type="GO" id="GO:0051301">
    <property type="term" value="P:cell division"/>
    <property type="evidence" value="ECO:0007669"/>
    <property type="project" value="UniProtKB-KW"/>
</dbReference>
<dbReference type="EMBL" id="CP018866">
    <property type="protein sequence ID" value="AST91263.1"/>
    <property type="molecule type" value="Genomic_DNA"/>
</dbReference>
<dbReference type="GO" id="GO:0003924">
    <property type="term" value="F:GTPase activity"/>
    <property type="evidence" value="ECO:0007669"/>
    <property type="project" value="InterPro"/>
</dbReference>
<dbReference type="GO" id="GO:0005525">
    <property type="term" value="F:GTP binding"/>
    <property type="evidence" value="ECO:0007669"/>
    <property type="project" value="UniProtKB-KW"/>
</dbReference>
<dbReference type="InterPro" id="IPR036525">
    <property type="entry name" value="Tubulin/FtsZ_GTPase_sf"/>
</dbReference>
<dbReference type="InterPro" id="IPR045061">
    <property type="entry name" value="FtsZ/CetZ"/>
</dbReference>
<organism evidence="3 4">
    <name type="scientific">Sutcliffiella cohnii</name>
    <dbReference type="NCBI Taxonomy" id="33932"/>
    <lineage>
        <taxon>Bacteria</taxon>
        <taxon>Bacillati</taxon>
        <taxon>Bacillota</taxon>
        <taxon>Bacilli</taxon>
        <taxon>Bacillales</taxon>
        <taxon>Bacillaceae</taxon>
        <taxon>Sutcliffiella</taxon>
    </lineage>
</organism>
<dbReference type="KEGG" id="bcoh:BC6307_08220"/>
<dbReference type="AlphaFoldDB" id="A0A223KPK7"/>
<evidence type="ECO:0000313" key="4">
    <source>
        <dbReference type="Proteomes" id="UP000215224"/>
    </source>
</evidence>
<dbReference type="PRINTS" id="PR00423">
    <property type="entry name" value="CELLDVISFTSZ"/>
</dbReference>
<dbReference type="InterPro" id="IPR008280">
    <property type="entry name" value="Tub_FtsZ_C"/>
</dbReference>
<protein>
    <submittedName>
        <fullName evidence="3">Cell division protein FtsZ</fullName>
    </submittedName>
</protein>
<dbReference type="InterPro" id="IPR003008">
    <property type="entry name" value="Tubulin_FtsZ_GTPase"/>
</dbReference>
<dbReference type="Gene3D" id="3.40.50.1440">
    <property type="entry name" value="Tubulin/FtsZ, GTPase domain"/>
    <property type="match status" value="1"/>
</dbReference>
<dbReference type="GO" id="GO:0005737">
    <property type="term" value="C:cytoplasm"/>
    <property type="evidence" value="ECO:0007669"/>
    <property type="project" value="TreeGrafter"/>
</dbReference>
<keyword evidence="3" id="KW-0131">Cell cycle</keyword>
<keyword evidence="4" id="KW-1185">Reference proteome</keyword>
<dbReference type="GO" id="GO:0032153">
    <property type="term" value="C:cell division site"/>
    <property type="evidence" value="ECO:0007669"/>
    <property type="project" value="TreeGrafter"/>
</dbReference>
<keyword evidence="2" id="KW-0342">GTP-binding</keyword>
<accession>A0A223KPK7</accession>
<proteinExistence type="predicted"/>
<name>A0A223KPK7_9BACI</name>
<dbReference type="PANTHER" id="PTHR30314">
    <property type="entry name" value="CELL DIVISION PROTEIN FTSZ-RELATED"/>
    <property type="match status" value="1"/>
</dbReference>
<dbReference type="RefSeq" id="WP_066411375.1">
    <property type="nucleotide sequence ID" value="NZ_CP018866.1"/>
</dbReference>
<dbReference type="Proteomes" id="UP000215224">
    <property type="component" value="Chromosome"/>
</dbReference>
<evidence type="ECO:0000313" key="3">
    <source>
        <dbReference type="EMBL" id="AST91263.1"/>
    </source>
</evidence>
<dbReference type="STRING" id="1314751.GCA_001591425_00394"/>
<reference evidence="3 4" key="1">
    <citation type="submission" date="2016-12" db="EMBL/GenBank/DDBJ databases">
        <title>The whole genome sequencing and assembly of Bacillus cohnii DSM 6307T strain.</title>
        <authorList>
            <person name="Lee Y.-J."/>
            <person name="Yi H."/>
            <person name="Bahn Y.-S."/>
            <person name="Kim J.F."/>
            <person name="Lee D.-W."/>
        </authorList>
    </citation>
    <scope>NUCLEOTIDE SEQUENCE [LARGE SCALE GENOMIC DNA]</scope>
    <source>
        <strain evidence="3 4">DSM 6307</strain>
    </source>
</reference>
<keyword evidence="1" id="KW-0547">Nucleotide-binding</keyword>
<sequence length="282" mass="33043">MQTIERICQRDSFSLDKPVETILESDHLSFVRFIGGNASETEELVNHLHSLKEKDKLLIGVFRFPFAFEGKKRTHTAACQYFRMKELCDAVMYFHSDSLMNMIDSSTPIRDALMIFNSIEDYTIDSLLQLIDKTGDMNIDLHDIKSFVNQYEGPLFIHTVEGDSLDQPLKYLITTPYLPEDFFDGKQLIINIGYTRDVDMETFRQLNLRLHDLFSKADIFKIGSYYIDEPDRRFKLTLIVNGMNDPIEAPDNYKKIPKYNNLLRKWHRMTELGRKKFNLLKS</sequence>
<dbReference type="PANTHER" id="PTHR30314:SF3">
    <property type="entry name" value="MITOCHONDRIAL DIVISION PROTEIN FSZA"/>
    <property type="match status" value="1"/>
</dbReference>